<dbReference type="InterPro" id="IPR012891">
    <property type="entry name" value="GCK_dom"/>
</dbReference>
<feature type="compositionally biased region" description="Low complexity" evidence="1">
    <location>
        <begin position="1"/>
        <end position="21"/>
    </location>
</feature>
<keyword evidence="4" id="KW-1185">Reference proteome</keyword>
<feature type="region of interest" description="Disordered" evidence="1">
    <location>
        <begin position="1"/>
        <end position="46"/>
    </location>
</feature>
<dbReference type="SMART" id="SM01227">
    <property type="entry name" value="GCK"/>
    <property type="match status" value="1"/>
</dbReference>
<reference evidence="3 4" key="1">
    <citation type="submission" date="2024-01" db="EMBL/GenBank/DDBJ databases">
        <title>The complete chloroplast genome sequence of Lithospermum erythrorhizon: insights into the phylogenetic relationship among Boraginaceae species and the maternal lineages of purple gromwells.</title>
        <authorList>
            <person name="Okada T."/>
            <person name="Watanabe K."/>
        </authorList>
    </citation>
    <scope>NUCLEOTIDE SEQUENCE [LARGE SCALE GENOMIC DNA]</scope>
</reference>
<evidence type="ECO:0000313" key="3">
    <source>
        <dbReference type="EMBL" id="GAA0167138.1"/>
    </source>
</evidence>
<dbReference type="Pfam" id="PF07802">
    <property type="entry name" value="GCK"/>
    <property type="match status" value="1"/>
</dbReference>
<dbReference type="Gene3D" id="1.10.287.2900">
    <property type="match status" value="1"/>
</dbReference>
<dbReference type="Proteomes" id="UP001454036">
    <property type="component" value="Unassembled WGS sequence"/>
</dbReference>
<dbReference type="PANTHER" id="PTHR34357:SF2">
    <property type="entry name" value="F26F24.3-RELATED"/>
    <property type="match status" value="1"/>
</dbReference>
<gene>
    <name evidence="3" type="ORF">LIER_22138</name>
</gene>
<evidence type="ECO:0000256" key="1">
    <source>
        <dbReference type="SAM" id="MobiDB-lite"/>
    </source>
</evidence>
<dbReference type="AlphaFoldDB" id="A0AAV3QU07"/>
<feature type="compositionally biased region" description="Polar residues" evidence="1">
    <location>
        <begin position="22"/>
        <end position="31"/>
    </location>
</feature>
<evidence type="ECO:0000259" key="2">
    <source>
        <dbReference type="SMART" id="SM01227"/>
    </source>
</evidence>
<comment type="caution">
    <text evidence="3">The sequence shown here is derived from an EMBL/GenBank/DDBJ whole genome shotgun (WGS) entry which is preliminary data.</text>
</comment>
<dbReference type="EMBL" id="BAABME010005980">
    <property type="protein sequence ID" value="GAA0167138.1"/>
    <property type="molecule type" value="Genomic_DNA"/>
</dbReference>
<evidence type="ECO:0000313" key="4">
    <source>
        <dbReference type="Proteomes" id="UP001454036"/>
    </source>
</evidence>
<accession>A0AAV3QU07</accession>
<name>A0AAV3QU07_LITER</name>
<sequence>MPSSNPSQTQNSPPQTDTQQPKPHQNSTQNDPVLDENQQKTELLVEEEEESECGFCLFMKAGGCRDQFIEWEKCVEEGEKNQEDIVDKCHSVTKALKDCMEANPDHYGPILQAEKAVEEEAVREVEKEMENVESVATIEVEEITSSSGSEQKVAS</sequence>
<proteinExistence type="predicted"/>
<protein>
    <recommendedName>
        <fullName evidence="2">GCK domain-containing protein</fullName>
    </recommendedName>
</protein>
<organism evidence="3 4">
    <name type="scientific">Lithospermum erythrorhizon</name>
    <name type="common">Purple gromwell</name>
    <name type="synonym">Lithospermum officinale var. erythrorhizon</name>
    <dbReference type="NCBI Taxonomy" id="34254"/>
    <lineage>
        <taxon>Eukaryota</taxon>
        <taxon>Viridiplantae</taxon>
        <taxon>Streptophyta</taxon>
        <taxon>Embryophyta</taxon>
        <taxon>Tracheophyta</taxon>
        <taxon>Spermatophyta</taxon>
        <taxon>Magnoliopsida</taxon>
        <taxon>eudicotyledons</taxon>
        <taxon>Gunneridae</taxon>
        <taxon>Pentapetalae</taxon>
        <taxon>asterids</taxon>
        <taxon>lamiids</taxon>
        <taxon>Boraginales</taxon>
        <taxon>Boraginaceae</taxon>
        <taxon>Boraginoideae</taxon>
        <taxon>Lithospermeae</taxon>
        <taxon>Lithospermum</taxon>
    </lineage>
</organism>
<feature type="domain" description="GCK" evidence="2">
    <location>
        <begin position="51"/>
        <end position="125"/>
    </location>
</feature>
<dbReference type="PANTHER" id="PTHR34357">
    <property type="entry name" value="F7A19.14 PROTEIN-RELATED"/>
    <property type="match status" value="1"/>
</dbReference>